<keyword evidence="1" id="KW-0175">Coiled coil</keyword>
<evidence type="ECO:0000313" key="2">
    <source>
        <dbReference type="EMBL" id="VDD76362.1"/>
    </source>
</evidence>
<evidence type="ECO:0000256" key="1">
    <source>
        <dbReference type="SAM" id="Coils"/>
    </source>
</evidence>
<gene>
    <name evidence="2" type="ORF">MCOS_LOCUS2365</name>
</gene>
<protein>
    <submittedName>
        <fullName evidence="2">Uncharacterized protein</fullName>
    </submittedName>
</protein>
<dbReference type="Proteomes" id="UP000267029">
    <property type="component" value="Unassembled WGS sequence"/>
</dbReference>
<evidence type="ECO:0000313" key="3">
    <source>
        <dbReference type="Proteomes" id="UP000267029"/>
    </source>
</evidence>
<feature type="coiled-coil region" evidence="1">
    <location>
        <begin position="170"/>
        <end position="197"/>
    </location>
</feature>
<name>A0A0R3U6G6_MESCO</name>
<organism evidence="2 3">
    <name type="scientific">Mesocestoides corti</name>
    <name type="common">Flatworm</name>
    <dbReference type="NCBI Taxonomy" id="53468"/>
    <lineage>
        <taxon>Eukaryota</taxon>
        <taxon>Metazoa</taxon>
        <taxon>Spiralia</taxon>
        <taxon>Lophotrochozoa</taxon>
        <taxon>Platyhelminthes</taxon>
        <taxon>Cestoda</taxon>
        <taxon>Eucestoda</taxon>
        <taxon>Cyclophyllidea</taxon>
        <taxon>Mesocestoididae</taxon>
        <taxon>Mesocestoides</taxon>
    </lineage>
</organism>
<sequence length="208" mass="23018">MPSNQNPNLSTNAGVTLSLQYTPQTSCTGRFRSQPRATDIAFIEEVKKLQARVEEADRRYEGLLNSGIPRGTHWRVPDEAKAEAPCAAMLTAKAVEVPFVFALKAASRAQRQIGKAMRAGQATKAAFTAANASRRTLKMATRSIIVVDVIFTAWEFASIIKDWNTRDPTQEDIDELIEKLQAKKDEAEEVMKYLQSDLSDTLAIGDDN</sequence>
<keyword evidence="3" id="KW-1185">Reference proteome</keyword>
<reference evidence="2 3" key="1">
    <citation type="submission" date="2018-10" db="EMBL/GenBank/DDBJ databases">
        <authorList>
            <consortium name="Pathogen Informatics"/>
        </authorList>
    </citation>
    <scope>NUCLEOTIDE SEQUENCE [LARGE SCALE GENOMIC DNA]</scope>
</reference>
<proteinExistence type="predicted"/>
<dbReference type="EMBL" id="UXSR01000377">
    <property type="protein sequence ID" value="VDD76362.1"/>
    <property type="molecule type" value="Genomic_DNA"/>
</dbReference>
<accession>A0A0R3U6G6</accession>
<dbReference type="AlphaFoldDB" id="A0A0R3U6G6"/>